<keyword evidence="3" id="KW-1185">Reference proteome</keyword>
<organism evidence="2 3">
    <name type="scientific">Spongiibacter thalassae</name>
    <dbReference type="NCBI Taxonomy" id="2721624"/>
    <lineage>
        <taxon>Bacteria</taxon>
        <taxon>Pseudomonadati</taxon>
        <taxon>Pseudomonadota</taxon>
        <taxon>Gammaproteobacteria</taxon>
        <taxon>Cellvibrionales</taxon>
        <taxon>Spongiibacteraceae</taxon>
        <taxon>Spongiibacter</taxon>
    </lineage>
</organism>
<comment type="caution">
    <text evidence="2">The sequence shown here is derived from an EMBL/GenBank/DDBJ whole genome shotgun (WGS) entry which is preliminary data.</text>
</comment>
<dbReference type="Proteomes" id="UP000765845">
    <property type="component" value="Unassembled WGS sequence"/>
</dbReference>
<name>A0ABX1GDJ6_9GAMM</name>
<keyword evidence="2" id="KW-0378">Hydrolase</keyword>
<dbReference type="RefSeq" id="WP_168449065.1">
    <property type="nucleotide sequence ID" value="NZ_JAAWWK010000001.1"/>
</dbReference>
<evidence type="ECO:0000313" key="3">
    <source>
        <dbReference type="Proteomes" id="UP000765845"/>
    </source>
</evidence>
<protein>
    <submittedName>
        <fullName evidence="2">Alpha/beta hydrolase</fullName>
    </submittedName>
</protein>
<dbReference type="Pfam" id="PF00561">
    <property type="entry name" value="Abhydrolase_1"/>
    <property type="match status" value="1"/>
</dbReference>
<dbReference type="InterPro" id="IPR000073">
    <property type="entry name" value="AB_hydrolase_1"/>
</dbReference>
<feature type="domain" description="AB hydrolase-1" evidence="1">
    <location>
        <begin position="23"/>
        <end position="92"/>
    </location>
</feature>
<gene>
    <name evidence="2" type="ORF">HCU74_03835</name>
</gene>
<dbReference type="InterPro" id="IPR029058">
    <property type="entry name" value="AB_hydrolase_fold"/>
</dbReference>
<proteinExistence type="predicted"/>
<dbReference type="Gene3D" id="3.40.50.1820">
    <property type="entry name" value="alpha/beta hydrolase"/>
    <property type="match status" value="1"/>
</dbReference>
<dbReference type="SUPFAM" id="SSF53474">
    <property type="entry name" value="alpha/beta-Hydrolases"/>
    <property type="match status" value="1"/>
</dbReference>
<accession>A0ABX1GDJ6</accession>
<evidence type="ECO:0000259" key="1">
    <source>
        <dbReference type="Pfam" id="PF00561"/>
    </source>
</evidence>
<reference evidence="2 3" key="1">
    <citation type="submission" date="2020-04" db="EMBL/GenBank/DDBJ databases">
        <authorList>
            <person name="Yoon J."/>
        </authorList>
    </citation>
    <scope>NUCLEOTIDE SEQUENCE [LARGE SCALE GENOMIC DNA]</scope>
    <source>
        <strain evidence="2 3">KMU-166</strain>
    </source>
</reference>
<dbReference type="GO" id="GO:0016787">
    <property type="term" value="F:hydrolase activity"/>
    <property type="evidence" value="ECO:0007669"/>
    <property type="project" value="UniProtKB-KW"/>
</dbReference>
<dbReference type="EMBL" id="JAAWWK010000001">
    <property type="protein sequence ID" value="NKI16548.1"/>
    <property type="molecule type" value="Genomic_DNA"/>
</dbReference>
<sequence>MQRIASFNDVVVATELRGNTDSKPVVLLHGGGQTRHSRGAAATTLANNGYLAMSADLRGHGDSDWSARGEYELVHFARDVEALVRPFSRPPVLVDVVPKVNPDGVEQITGFMTSAPDGFASVQDAADARRKQGRRNWEHAI</sequence>
<evidence type="ECO:0000313" key="2">
    <source>
        <dbReference type="EMBL" id="NKI16548.1"/>
    </source>
</evidence>